<dbReference type="AlphaFoldDB" id="A0AAD7AXZ9"/>
<feature type="compositionally biased region" description="Basic and acidic residues" evidence="2">
    <location>
        <begin position="339"/>
        <end position="348"/>
    </location>
</feature>
<evidence type="ECO:0000313" key="4">
    <source>
        <dbReference type="Proteomes" id="UP001221142"/>
    </source>
</evidence>
<name>A0AAD7AXZ9_9AGAR</name>
<organism evidence="3 4">
    <name type="scientific">Roridomyces roridus</name>
    <dbReference type="NCBI Taxonomy" id="1738132"/>
    <lineage>
        <taxon>Eukaryota</taxon>
        <taxon>Fungi</taxon>
        <taxon>Dikarya</taxon>
        <taxon>Basidiomycota</taxon>
        <taxon>Agaricomycotina</taxon>
        <taxon>Agaricomycetes</taxon>
        <taxon>Agaricomycetidae</taxon>
        <taxon>Agaricales</taxon>
        <taxon>Marasmiineae</taxon>
        <taxon>Mycenaceae</taxon>
        <taxon>Roridomyces</taxon>
    </lineage>
</organism>
<evidence type="ECO:0000256" key="1">
    <source>
        <dbReference type="SAM" id="Coils"/>
    </source>
</evidence>
<feature type="region of interest" description="Disordered" evidence="2">
    <location>
        <begin position="1"/>
        <end position="29"/>
    </location>
</feature>
<keyword evidence="4" id="KW-1185">Reference proteome</keyword>
<evidence type="ECO:0000256" key="2">
    <source>
        <dbReference type="SAM" id="MobiDB-lite"/>
    </source>
</evidence>
<sequence length="741" mass="83137">MSDAATHTHPLTNENGGPADPPPYPKPADSLAIITNATSQELICSGNPAFAHLIQSNMRSAEDYTALVRAYLRLAEYCHYVVKMHSDIRQKKCDDYGTIIDYDNQIIVTAYYKRNHVFPIRKFPVKPLTRIALLDSHSAMILLEGVEPHHEALKISQWTTNGRVYQIRESGISITEVGGIQMRWMLGHNNCVSLAEWKALPSGWVEVGIVERSVKYFLGNNASIFNFFQPAKLTSMSAQTSRVRVEKHGQYLVARQETRGGGRAAAENHHQHESHVPLPRRKEELKLAVDKLGRNEQGNNRIGGRGSMFGGILQRFMMRRNPECPSEKPMFLTASAGVRETDWDERPSGQKSKRGGGGSSPSRHILYLAHPGSSDTQIPWPITMSAPAPTYSEAAAARSRIAQLDIEIEDLQRSLDARVAELRRCRRVLARYKHPILTLPVELISEIFIQFLPSYRRFLKPRVDSESPSPAPSMPPMARYRVKDAGIVELNWRTRKQKLQQLEIWLERSGNHPLSIRLCDVKIFDRETAPIPTIQFAEAIMRHASHLQHFEIEVPYEDLHGFTGPMPMLRSVLVGPSDTMLPDTTPSQTAVPVFMLAPNLKKVVLSTIFNPFTITLPWSQLTILTADLSRNVHAHPLPQDDPVPAHPTVSVLPLRSLSLIWGEGDRNDSLVALINSLTLPVLDSLVVSELLLGADPIAALYRLRPQGYPRVLEIKETRLSFHVYKDAFPDAALSVEPLEED</sequence>
<protein>
    <recommendedName>
        <fullName evidence="5">F-box domain-containing protein</fullName>
    </recommendedName>
</protein>
<dbReference type="EMBL" id="JARKIF010000121">
    <property type="protein sequence ID" value="KAJ7603913.1"/>
    <property type="molecule type" value="Genomic_DNA"/>
</dbReference>
<gene>
    <name evidence="3" type="ORF">FB45DRAFT_1085340</name>
</gene>
<keyword evidence="1" id="KW-0175">Coiled coil</keyword>
<feature type="region of interest" description="Disordered" evidence="2">
    <location>
        <begin position="338"/>
        <end position="364"/>
    </location>
</feature>
<accession>A0AAD7AXZ9</accession>
<comment type="caution">
    <text evidence="3">The sequence shown here is derived from an EMBL/GenBank/DDBJ whole genome shotgun (WGS) entry which is preliminary data.</text>
</comment>
<proteinExistence type="predicted"/>
<evidence type="ECO:0008006" key="5">
    <source>
        <dbReference type="Google" id="ProtNLM"/>
    </source>
</evidence>
<feature type="region of interest" description="Disordered" evidence="2">
    <location>
        <begin position="258"/>
        <end position="282"/>
    </location>
</feature>
<reference evidence="3" key="1">
    <citation type="submission" date="2023-03" db="EMBL/GenBank/DDBJ databases">
        <title>Massive genome expansion in bonnet fungi (Mycena s.s.) driven by repeated elements and novel gene families across ecological guilds.</title>
        <authorList>
            <consortium name="Lawrence Berkeley National Laboratory"/>
            <person name="Harder C.B."/>
            <person name="Miyauchi S."/>
            <person name="Viragh M."/>
            <person name="Kuo A."/>
            <person name="Thoen E."/>
            <person name="Andreopoulos B."/>
            <person name="Lu D."/>
            <person name="Skrede I."/>
            <person name="Drula E."/>
            <person name="Henrissat B."/>
            <person name="Morin E."/>
            <person name="Kohler A."/>
            <person name="Barry K."/>
            <person name="LaButti K."/>
            <person name="Morin E."/>
            <person name="Salamov A."/>
            <person name="Lipzen A."/>
            <person name="Mereny Z."/>
            <person name="Hegedus B."/>
            <person name="Baldrian P."/>
            <person name="Stursova M."/>
            <person name="Weitz H."/>
            <person name="Taylor A."/>
            <person name="Grigoriev I.V."/>
            <person name="Nagy L.G."/>
            <person name="Martin F."/>
            <person name="Kauserud H."/>
        </authorList>
    </citation>
    <scope>NUCLEOTIDE SEQUENCE</scope>
    <source>
        <strain evidence="3">9284</strain>
    </source>
</reference>
<dbReference type="Proteomes" id="UP001221142">
    <property type="component" value="Unassembled WGS sequence"/>
</dbReference>
<evidence type="ECO:0000313" key="3">
    <source>
        <dbReference type="EMBL" id="KAJ7603913.1"/>
    </source>
</evidence>
<feature type="coiled-coil region" evidence="1">
    <location>
        <begin position="394"/>
        <end position="421"/>
    </location>
</feature>